<keyword evidence="6" id="KW-1133">Transmembrane helix</keyword>
<name>A0ABD6XCV0_9LACO</name>
<feature type="domain" description="Gram-positive cocci surface proteins LPxTG" evidence="7">
    <location>
        <begin position="398"/>
        <end position="435"/>
    </location>
</feature>
<dbReference type="InterPro" id="IPR023849">
    <property type="entry name" value="TQXA_dom"/>
</dbReference>
<keyword evidence="2" id="KW-0964">Secreted</keyword>
<feature type="transmembrane region" description="Helical" evidence="6">
    <location>
        <begin position="414"/>
        <end position="432"/>
    </location>
</feature>
<evidence type="ECO:0000256" key="1">
    <source>
        <dbReference type="ARBA" id="ARBA00022512"/>
    </source>
</evidence>
<feature type="compositionally biased region" description="Low complexity" evidence="5">
    <location>
        <begin position="205"/>
        <end position="370"/>
    </location>
</feature>
<proteinExistence type="predicted"/>
<dbReference type="AlphaFoldDB" id="A0ABD6XCV0"/>
<keyword evidence="4" id="KW-0572">Peptidoglycan-anchor</keyword>
<dbReference type="Pfam" id="PF08341">
    <property type="entry name" value="TED"/>
    <property type="match status" value="1"/>
</dbReference>
<feature type="region of interest" description="Disordered" evidence="5">
    <location>
        <begin position="201"/>
        <end position="407"/>
    </location>
</feature>
<accession>A0ABD6XCV0</accession>
<comment type="caution">
    <text evidence="9">The sequence shown here is derived from an EMBL/GenBank/DDBJ whole genome shotgun (WGS) entry which is preliminary data.</text>
</comment>
<dbReference type="RefSeq" id="WP_035149350.1">
    <property type="nucleotide sequence ID" value="NZ_JABRBP010000020.1"/>
</dbReference>
<evidence type="ECO:0000313" key="10">
    <source>
        <dbReference type="Proteomes" id="UP000244552"/>
    </source>
</evidence>
<dbReference type="InterPro" id="IPR013552">
    <property type="entry name" value="Thioester_dom"/>
</dbReference>
<sequence>MKVMRKIVVGLVFLLGFVINFHFEDGHVSADNIDRYIAYVGQSQDSYGMPIYVQNLSTGKVDVAYCINESKKLPYSAVYNRFDATPERLMALDNPLVDREQLPDIIKRIIYNGYPLNATKLQGKLSNGAFRRLTQLAIWHYSDSYNVNENELTQEERMVYNELIRSVSPVPVNLNLNIYVRDDSTYQDLLGTSFGQLPEHPQFNSSSSVSSSSSSKPSSSSSSSSIESSSSSIPSSSSSVTKAESTSSSSLVSSSSSVSSSVSQTETSTVSLSSSSLSSSSSVTKAESTSSSSSSSSEQQESSSSSSVPSSSSSSSVESSNVSSTSSVNSSSSSEQTSKVSSEQSSSSSSEISSVPSVATSTSSSSSTSSEKVIPVETSSSSSKKELVSKKVNSSVKVDKKKDLPQTGEKHNEVLWLSILGCIVLAGSLWIFERKYK</sequence>
<evidence type="ECO:0000256" key="4">
    <source>
        <dbReference type="ARBA" id="ARBA00023088"/>
    </source>
</evidence>
<evidence type="ECO:0000313" key="9">
    <source>
        <dbReference type="EMBL" id="PTR94399.1"/>
    </source>
</evidence>
<dbReference type="Proteomes" id="UP000244552">
    <property type="component" value="Unassembled WGS sequence"/>
</dbReference>
<evidence type="ECO:0000256" key="3">
    <source>
        <dbReference type="ARBA" id="ARBA00022729"/>
    </source>
</evidence>
<evidence type="ECO:0000256" key="5">
    <source>
        <dbReference type="SAM" id="MobiDB-lite"/>
    </source>
</evidence>
<evidence type="ECO:0000256" key="6">
    <source>
        <dbReference type="SAM" id="Phobius"/>
    </source>
</evidence>
<dbReference type="EMBL" id="QAGV01000021">
    <property type="protein sequence ID" value="PTR94399.1"/>
    <property type="molecule type" value="Genomic_DNA"/>
</dbReference>
<keyword evidence="6" id="KW-0812">Transmembrane</keyword>
<keyword evidence="1" id="KW-0134">Cell wall</keyword>
<keyword evidence="3" id="KW-0732">Signal</keyword>
<dbReference type="InterPro" id="IPR019931">
    <property type="entry name" value="LPXTG_anchor"/>
</dbReference>
<evidence type="ECO:0000256" key="2">
    <source>
        <dbReference type="ARBA" id="ARBA00022525"/>
    </source>
</evidence>
<protein>
    <submittedName>
        <fullName evidence="9">TQXA domain-containing protein</fullName>
    </submittedName>
</protein>
<feature type="domain" description="Thioester" evidence="8">
    <location>
        <begin position="63"/>
        <end position="167"/>
    </location>
</feature>
<feature type="compositionally biased region" description="Basic and acidic residues" evidence="5">
    <location>
        <begin position="397"/>
        <end position="407"/>
    </location>
</feature>
<evidence type="ECO:0000259" key="7">
    <source>
        <dbReference type="Pfam" id="PF00746"/>
    </source>
</evidence>
<dbReference type="Gene3D" id="1.10.150.480">
    <property type="match status" value="1"/>
</dbReference>
<organism evidence="9 10">
    <name type="scientific">Ligilactobacillus salivarius</name>
    <dbReference type="NCBI Taxonomy" id="1624"/>
    <lineage>
        <taxon>Bacteria</taxon>
        <taxon>Bacillati</taxon>
        <taxon>Bacillota</taxon>
        <taxon>Bacilli</taxon>
        <taxon>Lactobacillales</taxon>
        <taxon>Lactobacillaceae</taxon>
        <taxon>Ligilactobacillus</taxon>
    </lineage>
</organism>
<gene>
    <name evidence="9" type="ORF">DBP89_09930</name>
</gene>
<dbReference type="NCBIfam" id="TIGR03934">
    <property type="entry name" value="TQXA_dom"/>
    <property type="match status" value="1"/>
</dbReference>
<evidence type="ECO:0000259" key="8">
    <source>
        <dbReference type="Pfam" id="PF08341"/>
    </source>
</evidence>
<dbReference type="NCBIfam" id="NF012162">
    <property type="entry name" value="surf_Nterm_1"/>
    <property type="match status" value="1"/>
</dbReference>
<reference evidence="9 10" key="1">
    <citation type="journal article" date="2018" name="Genome Announc.">
        <title>Fifty-Six Draft Genome Sequences of 10 Lactobacillus Species from 22 Commercial Dietary Supplements.</title>
        <authorList>
            <person name="Gangiredla J."/>
            <person name="Barnaba T.J."/>
            <person name="Mammel M.K."/>
            <person name="Lacher D.W."/>
            <person name="Elkins C.A."/>
            <person name="Lampel K.A."/>
            <person name="Whitehouse C.A."/>
            <person name="Tartera C."/>
        </authorList>
    </citation>
    <scope>NUCLEOTIDE SEQUENCE [LARGE SCALE GENOMIC DNA]</scope>
    <source>
        <strain evidence="9 10">DS11_12</strain>
    </source>
</reference>
<keyword evidence="6" id="KW-0472">Membrane</keyword>
<dbReference type="Pfam" id="PF00746">
    <property type="entry name" value="Gram_pos_anchor"/>
    <property type="match status" value="1"/>
</dbReference>